<proteinExistence type="predicted"/>
<name>A0A1N6F8B0_9FLAO</name>
<sequence>MSDGLHIQLLTDKSDQNKFDASFGSLTLPQAGNFVVKVREYEEEFLKKQKKFDDNLRSAEAKWKERAQAGWTREKLEENWKANEAQRNASDKAEEEKLKAKFVNVNWIWCVAPKKLNPSELSHNESFSKGIHGKGEYNLKFPKILEGGGMAYLEAFQPEVGAKGAKPFGIFVQATGTPRIVRVEWTDFDYNLLKGKKVAFNSEVLLHIYTEALYGQELEINLFDEDIFSDDQLDVAKASGFQREVNIHKVHPKEIGKPGVADTLVKSEQENADQKIEKEHYLQKVTIEVKVDYGWMKLAGSNLKIYPTVKSLKTGKYFEDFSREFLEVSKDGVLYDVAKEVSNMPVLQSEIETNIAAYHPCQYTALDFINEKGETKNIYKEEQGVSQNENLEIGIIVGSDPKKFSFKTDDNADATECRFDGAGNDHDKNIFTYDRSKLPKNISITSNQPKVIEGTAFFDYDRMNMMKYFWLPNDFKNAQRYSHLKINAMTCRHQVYPNITILPDIEWELAFIITTMAGFRIKAENTTFTRLSQGLGEYQFRGIKAEQAGKLIEKGGVGYSLNIKYTINGGAFYEQISLDFVRNIEKIIDTYNKIAGFVAIFKGDDDSVTSAAISTSAIKKITFDIDPPSVVFLLRWKYDYAKKNGQAVVNFFGAAGFKPLIGLKIGVDLVANADKFGGLVGAIITWGAKFVKKLTKMDLYILVETGVALNYDIGLSYNEIDGFAPNTKQKIVVDLTFSIKAGIKRKDVVFVANVDKMEGNVIPMSEAEQETFKVEGAATTGIRYTEEHGFEKGKGSYKTTDVKWLGAEMTITIVTMSHNRRQNGPPNEQFKEKFLIKGPEQIYGPEKVYTKNE</sequence>
<gene>
    <name evidence="1" type="ORF">SAMN05444409_1118</name>
</gene>
<evidence type="ECO:0000313" key="1">
    <source>
        <dbReference type="EMBL" id="SIN91523.1"/>
    </source>
</evidence>
<dbReference type="EMBL" id="FSRK01000001">
    <property type="protein sequence ID" value="SIN91523.1"/>
    <property type="molecule type" value="Genomic_DNA"/>
</dbReference>
<reference evidence="2" key="1">
    <citation type="submission" date="2016-11" db="EMBL/GenBank/DDBJ databases">
        <authorList>
            <person name="Varghese N."/>
            <person name="Submissions S."/>
        </authorList>
    </citation>
    <scope>NUCLEOTIDE SEQUENCE [LARGE SCALE GENOMIC DNA]</scope>
    <source>
        <strain evidence="2">DSM 27623</strain>
    </source>
</reference>
<protein>
    <submittedName>
        <fullName evidence="1">Uncharacterized protein</fullName>
    </submittedName>
</protein>
<dbReference type="STRING" id="1416779.SAMN05444409_1118"/>
<keyword evidence="2" id="KW-1185">Reference proteome</keyword>
<evidence type="ECO:0000313" key="2">
    <source>
        <dbReference type="Proteomes" id="UP000185207"/>
    </source>
</evidence>
<dbReference type="AlphaFoldDB" id="A0A1N6F8B0"/>
<organism evidence="1 2">
    <name type="scientific">Epilithonimonas zeae</name>
    <dbReference type="NCBI Taxonomy" id="1416779"/>
    <lineage>
        <taxon>Bacteria</taxon>
        <taxon>Pseudomonadati</taxon>
        <taxon>Bacteroidota</taxon>
        <taxon>Flavobacteriia</taxon>
        <taxon>Flavobacteriales</taxon>
        <taxon>Weeksellaceae</taxon>
        <taxon>Chryseobacterium group</taxon>
        <taxon>Epilithonimonas</taxon>
    </lineage>
</organism>
<dbReference type="RefSeq" id="WP_074233847.1">
    <property type="nucleotide sequence ID" value="NZ_FSRK01000001.1"/>
</dbReference>
<accession>A0A1N6F8B0</accession>
<dbReference type="Proteomes" id="UP000185207">
    <property type="component" value="Unassembled WGS sequence"/>
</dbReference>
<dbReference type="OrthoDB" id="719419at2"/>